<feature type="compositionally biased region" description="Basic and acidic residues" evidence="1">
    <location>
        <begin position="108"/>
        <end position="118"/>
    </location>
</feature>
<gene>
    <name evidence="2" type="ORF">E2C01_034815</name>
</gene>
<feature type="region of interest" description="Disordered" evidence="1">
    <location>
        <begin position="105"/>
        <end position="146"/>
    </location>
</feature>
<feature type="region of interest" description="Disordered" evidence="1">
    <location>
        <begin position="24"/>
        <end position="45"/>
    </location>
</feature>
<dbReference type="Proteomes" id="UP000324222">
    <property type="component" value="Unassembled WGS sequence"/>
</dbReference>
<dbReference type="AlphaFoldDB" id="A0A5B7F7Y2"/>
<accession>A0A5B7F7Y2</accession>
<evidence type="ECO:0000313" key="2">
    <source>
        <dbReference type="EMBL" id="MPC41228.1"/>
    </source>
</evidence>
<comment type="caution">
    <text evidence="2">The sequence shown here is derived from an EMBL/GenBank/DDBJ whole genome shotgun (WGS) entry which is preliminary data.</text>
</comment>
<reference evidence="2 3" key="1">
    <citation type="submission" date="2019-05" db="EMBL/GenBank/DDBJ databases">
        <title>Another draft genome of Portunus trituberculatus and its Hox gene families provides insights of decapod evolution.</title>
        <authorList>
            <person name="Jeong J.-H."/>
            <person name="Song I."/>
            <person name="Kim S."/>
            <person name="Choi T."/>
            <person name="Kim D."/>
            <person name="Ryu S."/>
            <person name="Kim W."/>
        </authorList>
    </citation>
    <scope>NUCLEOTIDE SEQUENCE [LARGE SCALE GENOMIC DNA]</scope>
    <source>
        <tissue evidence="2">Muscle</tissue>
    </source>
</reference>
<sequence length="172" mass="18753">MVTLISIPFASSDLIRLPTHEAAVTQESTTQAPTQESTSGPHKESLCTITNSSASWLAVTVVEADPCDATDTLSAMEMLSVVETLSAVEVLSVLEELSQAEVVSPSSCKREEEREEQAQNHPRWSCSALETDEMAAVPSGRSKGGKDEEVKLLEMFLERCQKSRGELEFESF</sequence>
<protein>
    <submittedName>
        <fullName evidence="2">Uncharacterized protein</fullName>
    </submittedName>
</protein>
<proteinExistence type="predicted"/>
<evidence type="ECO:0000313" key="3">
    <source>
        <dbReference type="Proteomes" id="UP000324222"/>
    </source>
</evidence>
<organism evidence="2 3">
    <name type="scientific">Portunus trituberculatus</name>
    <name type="common">Swimming crab</name>
    <name type="synonym">Neptunus trituberculatus</name>
    <dbReference type="NCBI Taxonomy" id="210409"/>
    <lineage>
        <taxon>Eukaryota</taxon>
        <taxon>Metazoa</taxon>
        <taxon>Ecdysozoa</taxon>
        <taxon>Arthropoda</taxon>
        <taxon>Crustacea</taxon>
        <taxon>Multicrustacea</taxon>
        <taxon>Malacostraca</taxon>
        <taxon>Eumalacostraca</taxon>
        <taxon>Eucarida</taxon>
        <taxon>Decapoda</taxon>
        <taxon>Pleocyemata</taxon>
        <taxon>Brachyura</taxon>
        <taxon>Eubrachyura</taxon>
        <taxon>Portunoidea</taxon>
        <taxon>Portunidae</taxon>
        <taxon>Portuninae</taxon>
        <taxon>Portunus</taxon>
    </lineage>
</organism>
<name>A0A5B7F7Y2_PORTR</name>
<feature type="compositionally biased region" description="Polar residues" evidence="1">
    <location>
        <begin position="25"/>
        <end position="40"/>
    </location>
</feature>
<keyword evidence="3" id="KW-1185">Reference proteome</keyword>
<dbReference type="EMBL" id="VSRR010004976">
    <property type="protein sequence ID" value="MPC41228.1"/>
    <property type="molecule type" value="Genomic_DNA"/>
</dbReference>
<evidence type="ECO:0000256" key="1">
    <source>
        <dbReference type="SAM" id="MobiDB-lite"/>
    </source>
</evidence>